<feature type="binding site" evidence="6">
    <location>
        <position position="66"/>
    </location>
    <ligand>
        <name>Fe cation</name>
        <dbReference type="ChEBI" id="CHEBI:24875"/>
    </ligand>
</feature>
<dbReference type="EMBL" id="JAFCNB010000004">
    <property type="protein sequence ID" value="MBP2703926.1"/>
    <property type="molecule type" value="Genomic_DNA"/>
</dbReference>
<comment type="similarity">
    <text evidence="2">Belongs to the [NiFe]/[NiFeSe] hydrogenase large subunit family.</text>
</comment>
<protein>
    <submittedName>
        <fullName evidence="7">Ni/Fe hydrogenase subunit alpha</fullName>
    </submittedName>
</protein>
<feature type="binding site" evidence="6">
    <location>
        <position position="66"/>
    </location>
    <ligand>
        <name>Ni(2+)</name>
        <dbReference type="ChEBI" id="CHEBI:49786"/>
    </ligand>
</feature>
<dbReference type="PANTHER" id="PTHR43600">
    <property type="entry name" value="COENZYME F420 HYDROGENASE, SUBUNIT ALPHA"/>
    <property type="match status" value="1"/>
</dbReference>
<evidence type="ECO:0000256" key="4">
    <source>
        <dbReference type="ARBA" id="ARBA00022723"/>
    </source>
</evidence>
<reference evidence="7" key="1">
    <citation type="submission" date="2021-02" db="EMBL/GenBank/DDBJ databases">
        <title>Draft genome sequence of Microbispora sp. RL4-1S isolated from rice leaves in Thailand.</title>
        <authorList>
            <person name="Muangham S."/>
            <person name="Duangmal K."/>
        </authorList>
    </citation>
    <scope>NUCLEOTIDE SEQUENCE</scope>
    <source>
        <strain evidence="7">RL4-1S</strain>
    </source>
</reference>
<dbReference type="RefSeq" id="WP_210155243.1">
    <property type="nucleotide sequence ID" value="NZ_JAFCNB010000004.1"/>
</dbReference>
<keyword evidence="5" id="KW-0560">Oxidoreductase</keyword>
<evidence type="ECO:0000256" key="1">
    <source>
        <dbReference type="ARBA" id="ARBA00001967"/>
    </source>
</evidence>
<organism evidence="7 8">
    <name type="scientific">Microbispora oryzae</name>
    <dbReference type="NCBI Taxonomy" id="2806554"/>
    <lineage>
        <taxon>Bacteria</taxon>
        <taxon>Bacillati</taxon>
        <taxon>Actinomycetota</taxon>
        <taxon>Actinomycetes</taxon>
        <taxon>Streptosporangiales</taxon>
        <taxon>Streptosporangiaceae</taxon>
        <taxon>Microbispora</taxon>
    </lineage>
</organism>
<comment type="cofactor">
    <cofactor evidence="1 6">
        <name>Ni(2+)</name>
        <dbReference type="ChEBI" id="CHEBI:49786"/>
    </cofactor>
</comment>
<keyword evidence="6" id="KW-0460">Magnesium</keyword>
<name>A0A940WMS8_9ACTN</name>
<dbReference type="InterPro" id="IPR029014">
    <property type="entry name" value="NiFe-Hase_large"/>
</dbReference>
<dbReference type="AlphaFoldDB" id="A0A940WMS8"/>
<dbReference type="GO" id="GO:0016491">
    <property type="term" value="F:oxidoreductase activity"/>
    <property type="evidence" value="ECO:0007669"/>
    <property type="project" value="UniProtKB-KW"/>
</dbReference>
<sequence>MTHKTVSVGGLSRVEGEGALTLRVRDGRLAGLELRIYEPPRFFEALLRGRAYTEPPDITARICGICPVAYQMSACQAIEAACGVEVTGPLRDLRLLLYYGEWIESHALHVYLLHAPDFLGYESGLALAADRRDLVERGLALKKAGNELVAAIGGRPIHPVNVRVGGFYRVPGRRELAPVAERLRRALDQALATVEWAASLDFPDVEHDYRFLALRHPGEYAILSGSVATGDGVGFPVWEWPEHVTEEQVPHSTALHARLDGVAGYLAGPLARYALNSAQLSPLAREAAAGAGLGPVCRNPFRSIVVRSVEIVHACAEALRIIDELTEPEAPAVPVEPRAATGHGASEAPRGTLYHRYRLGPDGLIAEADIVPPTAQNQARIEADLRAVVEPRLDLPGDELAALCERAIRNHDPCISCSAHFLDLHVDAR</sequence>
<dbReference type="Proteomes" id="UP000674234">
    <property type="component" value="Unassembled WGS sequence"/>
</dbReference>
<comment type="cofactor">
    <cofactor evidence="6">
        <name>Fe cation</name>
        <dbReference type="ChEBI" id="CHEBI:24875"/>
    </cofactor>
</comment>
<keyword evidence="6" id="KW-0408">Iron</keyword>
<comment type="caution">
    <text evidence="7">The sequence shown here is derived from an EMBL/GenBank/DDBJ whole genome shotgun (WGS) entry which is preliminary data.</text>
</comment>
<proteinExistence type="inferred from homology"/>
<keyword evidence="8" id="KW-1185">Reference proteome</keyword>
<feature type="binding site" evidence="6">
    <location>
        <position position="44"/>
    </location>
    <ligand>
        <name>Mg(2+)</name>
        <dbReference type="ChEBI" id="CHEBI:18420"/>
    </ligand>
</feature>
<feature type="binding site" evidence="6">
    <location>
        <position position="63"/>
    </location>
    <ligand>
        <name>Ni(2+)</name>
        <dbReference type="ChEBI" id="CHEBI:49786"/>
    </ligand>
</feature>
<evidence type="ECO:0000256" key="5">
    <source>
        <dbReference type="ARBA" id="ARBA00023002"/>
    </source>
</evidence>
<accession>A0A940WMS8</accession>
<evidence type="ECO:0000256" key="3">
    <source>
        <dbReference type="ARBA" id="ARBA00022596"/>
    </source>
</evidence>
<dbReference type="Pfam" id="PF00374">
    <property type="entry name" value="NiFeSe_Hases"/>
    <property type="match status" value="2"/>
</dbReference>
<feature type="binding site" evidence="6">
    <location>
        <position position="370"/>
    </location>
    <ligand>
        <name>Mg(2+)</name>
        <dbReference type="ChEBI" id="CHEBI:18420"/>
    </ligand>
</feature>
<evidence type="ECO:0000256" key="6">
    <source>
        <dbReference type="PIRSR" id="PIRSR601501-1"/>
    </source>
</evidence>
<dbReference type="InterPro" id="IPR001501">
    <property type="entry name" value="Ni-dep_hyd_lsu"/>
</dbReference>
<gene>
    <name evidence="7" type="ORF">JOL79_08910</name>
</gene>
<keyword evidence="3 6" id="KW-0533">Nickel</keyword>
<dbReference type="Gene3D" id="1.10.645.10">
    <property type="entry name" value="Cytochrome-c3 Hydrogenase, chain B"/>
    <property type="match status" value="1"/>
</dbReference>
<feature type="binding site" evidence="6">
    <location>
        <position position="417"/>
    </location>
    <ligand>
        <name>Fe cation</name>
        <dbReference type="ChEBI" id="CHEBI:24875"/>
    </ligand>
</feature>
<evidence type="ECO:0000256" key="2">
    <source>
        <dbReference type="ARBA" id="ARBA00009292"/>
    </source>
</evidence>
<dbReference type="PANTHER" id="PTHR43600:SF2">
    <property type="entry name" value="F420-NON-REDUCING HYDROGENASE VHU SUBUNIT A"/>
    <property type="match status" value="1"/>
</dbReference>
<feature type="binding site" evidence="6">
    <location>
        <position position="420"/>
    </location>
    <ligand>
        <name>Mg(2+)</name>
        <dbReference type="ChEBI" id="CHEBI:18420"/>
    </ligand>
</feature>
<evidence type="ECO:0000313" key="7">
    <source>
        <dbReference type="EMBL" id="MBP2703926.1"/>
    </source>
</evidence>
<dbReference type="GO" id="GO:0016151">
    <property type="term" value="F:nickel cation binding"/>
    <property type="evidence" value="ECO:0007669"/>
    <property type="project" value="InterPro"/>
</dbReference>
<feature type="binding site" evidence="6">
    <location>
        <position position="414"/>
    </location>
    <ligand>
        <name>Ni(2+)</name>
        <dbReference type="ChEBI" id="CHEBI:49786"/>
    </ligand>
</feature>
<keyword evidence="4 6" id="KW-0479">Metal-binding</keyword>
<dbReference type="SUPFAM" id="SSF56762">
    <property type="entry name" value="HydB/Nqo4-like"/>
    <property type="match status" value="1"/>
</dbReference>
<evidence type="ECO:0000313" key="8">
    <source>
        <dbReference type="Proteomes" id="UP000674234"/>
    </source>
</evidence>